<dbReference type="GO" id="GO:0008270">
    <property type="term" value="F:zinc ion binding"/>
    <property type="evidence" value="ECO:0007669"/>
    <property type="project" value="UniProtKB-KW"/>
</dbReference>
<dbReference type="InterPro" id="IPR050952">
    <property type="entry name" value="TRIM-NHL_E3_ligases"/>
</dbReference>
<dbReference type="PANTHER" id="PTHR24104:SF25">
    <property type="entry name" value="PROTEIN LIN-41"/>
    <property type="match status" value="1"/>
</dbReference>
<feature type="repeat" description="NHL" evidence="2">
    <location>
        <begin position="121"/>
        <end position="164"/>
    </location>
</feature>
<evidence type="ECO:0000256" key="2">
    <source>
        <dbReference type="PROSITE-ProRule" id="PRU00504"/>
    </source>
</evidence>
<name>A0AAV7JTZ6_9METZ</name>
<proteinExistence type="predicted"/>
<evidence type="ECO:0000313" key="3">
    <source>
        <dbReference type="EMBL" id="KAI6651954.1"/>
    </source>
</evidence>
<keyword evidence="1" id="KW-0677">Repeat</keyword>
<dbReference type="EMBL" id="JAKMXF010000300">
    <property type="protein sequence ID" value="KAI6651954.1"/>
    <property type="molecule type" value="Genomic_DNA"/>
</dbReference>
<comment type="caution">
    <text evidence="3">The sequence shown here is derived from an EMBL/GenBank/DDBJ whole genome shotgun (WGS) entry which is preliminary data.</text>
</comment>
<reference evidence="3 4" key="1">
    <citation type="journal article" date="2023" name="BMC Biol.">
        <title>The compact genome of the sponge Oopsacas minuta (Hexactinellida) is lacking key metazoan core genes.</title>
        <authorList>
            <person name="Santini S."/>
            <person name="Schenkelaars Q."/>
            <person name="Jourda C."/>
            <person name="Duchesne M."/>
            <person name="Belahbib H."/>
            <person name="Rocher C."/>
            <person name="Selva M."/>
            <person name="Riesgo A."/>
            <person name="Vervoort M."/>
            <person name="Leys S.P."/>
            <person name="Kodjabachian L."/>
            <person name="Le Bivic A."/>
            <person name="Borchiellini C."/>
            <person name="Claverie J.M."/>
            <person name="Renard E."/>
        </authorList>
    </citation>
    <scope>NUCLEOTIDE SEQUENCE [LARGE SCALE GENOMIC DNA]</scope>
    <source>
        <strain evidence="3">SPO-2</strain>
    </source>
</reference>
<keyword evidence="4" id="KW-1185">Reference proteome</keyword>
<dbReference type="AlphaFoldDB" id="A0AAV7JTZ6"/>
<dbReference type="PROSITE" id="PS51125">
    <property type="entry name" value="NHL"/>
    <property type="match status" value="1"/>
</dbReference>
<evidence type="ECO:0000256" key="1">
    <source>
        <dbReference type="ARBA" id="ARBA00022737"/>
    </source>
</evidence>
<dbReference type="Proteomes" id="UP001165289">
    <property type="component" value="Unassembled WGS sequence"/>
</dbReference>
<dbReference type="SUPFAM" id="SSF101898">
    <property type="entry name" value="NHL repeat"/>
    <property type="match status" value="1"/>
</dbReference>
<evidence type="ECO:0000313" key="4">
    <source>
        <dbReference type="Proteomes" id="UP001165289"/>
    </source>
</evidence>
<gene>
    <name evidence="3" type="ORF">LOD99_4499</name>
</gene>
<organism evidence="3 4">
    <name type="scientific">Oopsacas minuta</name>
    <dbReference type="NCBI Taxonomy" id="111878"/>
    <lineage>
        <taxon>Eukaryota</taxon>
        <taxon>Metazoa</taxon>
        <taxon>Porifera</taxon>
        <taxon>Hexactinellida</taxon>
        <taxon>Hexasterophora</taxon>
        <taxon>Lyssacinosida</taxon>
        <taxon>Leucopsacidae</taxon>
        <taxon>Oopsacas</taxon>
    </lineage>
</organism>
<sequence length="301" mass="33923">MFSKHLTYEVKRKQTDDLRIYSDKEYSFGRDEKHRCWFGRKLFAKDTLSAPTGLTIQSNNRDILYVCDPYRIQVFNINGDFITSITPELIISPWAIIVENDAILITDIQLCALLVVTEYNVIKIGGAGVGQLDFISPRGMDCDSQGNIYIADAAAKRIRVFTSELAFLSTIGKGKLDNPIDVKVIKSSLVILLKYTKSVLVYSLSGSRQREIKITPKPAEIFSFITYISSSTFLLTTHSGPEHYIISLNLNGNICKIPSPLFSHGILYLPNQQMLIVASHNGDKKINILKYPFRRNCNANM</sequence>
<protein>
    <submittedName>
        <fullName evidence="3">Uncharacterized protein</fullName>
    </submittedName>
</protein>
<dbReference type="Gene3D" id="2.120.10.30">
    <property type="entry name" value="TolB, C-terminal domain"/>
    <property type="match status" value="2"/>
</dbReference>
<accession>A0AAV7JTZ6</accession>
<dbReference type="InterPro" id="IPR011042">
    <property type="entry name" value="6-blade_b-propeller_TolB-like"/>
</dbReference>
<dbReference type="PANTHER" id="PTHR24104">
    <property type="entry name" value="E3 UBIQUITIN-PROTEIN LIGASE NHLRC1-RELATED"/>
    <property type="match status" value="1"/>
</dbReference>
<dbReference type="InterPro" id="IPR001258">
    <property type="entry name" value="NHL_repeat"/>
</dbReference>